<comment type="caution">
    <text evidence="1">The sequence shown here is derived from an EMBL/GenBank/DDBJ whole genome shotgun (WGS) entry which is preliminary data.</text>
</comment>
<dbReference type="Proteomes" id="UP001500711">
    <property type="component" value="Unassembled WGS sequence"/>
</dbReference>
<evidence type="ECO:0000313" key="1">
    <source>
        <dbReference type="EMBL" id="GAA3689536.1"/>
    </source>
</evidence>
<organism evidence="1 2">
    <name type="scientific">Lentzea roselyniae</name>
    <dbReference type="NCBI Taxonomy" id="531940"/>
    <lineage>
        <taxon>Bacteria</taxon>
        <taxon>Bacillati</taxon>
        <taxon>Actinomycetota</taxon>
        <taxon>Actinomycetes</taxon>
        <taxon>Pseudonocardiales</taxon>
        <taxon>Pseudonocardiaceae</taxon>
        <taxon>Lentzea</taxon>
    </lineage>
</organism>
<dbReference type="EMBL" id="BAABBE010000081">
    <property type="protein sequence ID" value="GAA3689536.1"/>
    <property type="molecule type" value="Genomic_DNA"/>
</dbReference>
<reference evidence="2" key="1">
    <citation type="journal article" date="2019" name="Int. J. Syst. Evol. Microbiol.">
        <title>The Global Catalogue of Microorganisms (GCM) 10K type strain sequencing project: providing services to taxonomists for standard genome sequencing and annotation.</title>
        <authorList>
            <consortium name="The Broad Institute Genomics Platform"/>
            <consortium name="The Broad Institute Genome Sequencing Center for Infectious Disease"/>
            <person name="Wu L."/>
            <person name="Ma J."/>
        </authorList>
    </citation>
    <scope>NUCLEOTIDE SEQUENCE [LARGE SCALE GENOMIC DNA]</scope>
    <source>
        <strain evidence="2">JCM 17494</strain>
    </source>
</reference>
<accession>A0ABP7CIY9</accession>
<gene>
    <name evidence="1" type="ORF">GCM10022267_90310</name>
</gene>
<name>A0ABP7CIY9_9PSEU</name>
<evidence type="ECO:0000313" key="2">
    <source>
        <dbReference type="Proteomes" id="UP001500711"/>
    </source>
</evidence>
<proteinExistence type="predicted"/>
<protein>
    <submittedName>
        <fullName evidence="1">Uncharacterized protein</fullName>
    </submittedName>
</protein>
<sequence>MIKQQPAVAAAQHAVQLGNSGTGVGHTAQTQRAHHGVEQLVAFARSTLDGKQVRLLEDGRW</sequence>
<keyword evidence="2" id="KW-1185">Reference proteome</keyword>